<feature type="compositionally biased region" description="Low complexity" evidence="1">
    <location>
        <begin position="258"/>
        <end position="276"/>
    </location>
</feature>
<dbReference type="AlphaFoldDB" id="A0A259TWL2"/>
<keyword evidence="4" id="KW-1185">Reference proteome</keyword>
<feature type="transmembrane region" description="Helical" evidence="2">
    <location>
        <begin position="40"/>
        <end position="62"/>
    </location>
</feature>
<evidence type="ECO:0000256" key="2">
    <source>
        <dbReference type="SAM" id="Phobius"/>
    </source>
</evidence>
<gene>
    <name evidence="3" type="ORF">BSZ36_03560</name>
</gene>
<dbReference type="EMBL" id="MQWB01000001">
    <property type="protein sequence ID" value="OZC02143.1"/>
    <property type="molecule type" value="Genomic_DNA"/>
</dbReference>
<comment type="caution">
    <text evidence="3">The sequence shown here is derived from an EMBL/GenBank/DDBJ whole genome shotgun (WGS) entry which is preliminary data.</text>
</comment>
<keyword evidence="2" id="KW-0812">Transmembrane</keyword>
<dbReference type="RefSeq" id="WP_179270999.1">
    <property type="nucleotide sequence ID" value="NZ_MQWB01000001.1"/>
</dbReference>
<evidence type="ECO:0000313" key="3">
    <source>
        <dbReference type="EMBL" id="OZC02143.1"/>
    </source>
</evidence>
<keyword evidence="2" id="KW-0472">Membrane</keyword>
<dbReference type="InParanoid" id="A0A259TWL2"/>
<evidence type="ECO:0000256" key="1">
    <source>
        <dbReference type="SAM" id="MobiDB-lite"/>
    </source>
</evidence>
<sequence>MAQINPPKPLITPEARAEERQDRFQTGVLRSRSFFEENRTLVIGAVVGVVALVLAIIAFVAWRANQDAQAEQALGSILSAYEAGDLETALAGTDDRPGLLEIADDYGSATAAPFFAADALFQLGRYDEAAKYFGMVDDDGLMGASAIAGRAAILEVQGEHAEAADLYERAAARFKNDATSPGYLLDAGRAHQAAGDMDAAQRAYQTVLDDYADTPEATTATVELASVEAAANAVGTPTGDVEPGPAPDSTASASGVDAAAQQEAMQQALQQAMQNQ</sequence>
<dbReference type="Proteomes" id="UP000216446">
    <property type="component" value="Unassembled WGS sequence"/>
</dbReference>
<protein>
    <submittedName>
        <fullName evidence="3">Uncharacterized protein</fullName>
    </submittedName>
</protein>
<proteinExistence type="predicted"/>
<accession>A0A259TWL2</accession>
<organism evidence="3 4">
    <name type="scientific">Rubricoccus marinus</name>
    <dbReference type="NCBI Taxonomy" id="716817"/>
    <lineage>
        <taxon>Bacteria</taxon>
        <taxon>Pseudomonadati</taxon>
        <taxon>Rhodothermota</taxon>
        <taxon>Rhodothermia</taxon>
        <taxon>Rhodothermales</taxon>
        <taxon>Rubricoccaceae</taxon>
        <taxon>Rubricoccus</taxon>
    </lineage>
</organism>
<name>A0A259TWL2_9BACT</name>
<dbReference type="Gene3D" id="1.25.40.10">
    <property type="entry name" value="Tetratricopeptide repeat domain"/>
    <property type="match status" value="1"/>
</dbReference>
<evidence type="ECO:0000313" key="4">
    <source>
        <dbReference type="Proteomes" id="UP000216446"/>
    </source>
</evidence>
<keyword evidence="2" id="KW-1133">Transmembrane helix</keyword>
<reference evidence="3 4" key="1">
    <citation type="submission" date="2016-11" db="EMBL/GenBank/DDBJ databases">
        <title>Study of marine rhodopsin-containing bacteria.</title>
        <authorList>
            <person name="Yoshizawa S."/>
            <person name="Kumagai Y."/>
            <person name="Kogure K."/>
        </authorList>
    </citation>
    <scope>NUCLEOTIDE SEQUENCE [LARGE SCALE GENOMIC DNA]</scope>
    <source>
        <strain evidence="3 4">SG-29</strain>
    </source>
</reference>
<feature type="region of interest" description="Disordered" evidence="1">
    <location>
        <begin position="234"/>
        <end position="276"/>
    </location>
</feature>
<dbReference type="InterPro" id="IPR011990">
    <property type="entry name" value="TPR-like_helical_dom_sf"/>
</dbReference>
<dbReference type="SUPFAM" id="SSF48452">
    <property type="entry name" value="TPR-like"/>
    <property type="match status" value="1"/>
</dbReference>
<dbReference type="Pfam" id="PF13432">
    <property type="entry name" value="TPR_16"/>
    <property type="match status" value="2"/>
</dbReference>